<sequence>MDIDVLKKRLSREKIARRQAESILESKSRDLFLASEQVSKSAQLIKAQSQQLQAVLDHAMAAIFLVDETDKIVRANRVAELTFEMSKEDLLNSNLFDLFSADAKEAARKYDAVSELNQATDTSDAAIESIGLRKNGTTFPMELSITQLDLDGNSFTVWICRDISSRKEAEEKRAKLEQELGQAQKLESLGTLASGIAHEINTPVQYVSDNGHFLKDAFADLMKVLTAQDALLQAAEEAGVLGDQAAEVRKSQEDADIDFLKEEVPGSIDQTLDGVSRISKIVTAVKEFSHPGTTEKTLVDLNSAIETTLTVARNEWKYLAKVETIFDDSLPQVPCLPGEFNQVILNMVVNAAHAIESSREGEELGEITIKTSRQNGMAEIRVSDSGCGISEENLKQIFDPFFTTKGVGKGTGQGLSIAYSSITQKHNGTISVESKLGAGTTFIVRIPLEEAAAMKEAG</sequence>
<keyword evidence="7" id="KW-0902">Two-component regulatory system</keyword>
<evidence type="ECO:0000259" key="8">
    <source>
        <dbReference type="PROSITE" id="PS50109"/>
    </source>
</evidence>
<dbReference type="InterPro" id="IPR000014">
    <property type="entry name" value="PAS"/>
</dbReference>
<dbReference type="SUPFAM" id="SSF55874">
    <property type="entry name" value="ATPase domain of HSP90 chaperone/DNA topoisomerase II/histidine kinase"/>
    <property type="match status" value="1"/>
</dbReference>
<dbReference type="EC" id="2.7.13.3" evidence="2"/>
<dbReference type="Pfam" id="PF13426">
    <property type="entry name" value="PAS_9"/>
    <property type="match status" value="1"/>
</dbReference>
<dbReference type="SMART" id="SM00091">
    <property type="entry name" value="PAS"/>
    <property type="match status" value="1"/>
</dbReference>
<keyword evidence="6" id="KW-0067">ATP-binding</keyword>
<evidence type="ECO:0000256" key="7">
    <source>
        <dbReference type="ARBA" id="ARBA00023012"/>
    </source>
</evidence>
<organism evidence="10 11">
    <name type="scientific">Pelagibius litoralis</name>
    <dbReference type="NCBI Taxonomy" id="374515"/>
    <lineage>
        <taxon>Bacteria</taxon>
        <taxon>Pseudomonadati</taxon>
        <taxon>Pseudomonadota</taxon>
        <taxon>Alphaproteobacteria</taxon>
        <taxon>Rhodospirillales</taxon>
        <taxon>Rhodovibrionaceae</taxon>
        <taxon>Pelagibius</taxon>
    </lineage>
</organism>
<evidence type="ECO:0000256" key="2">
    <source>
        <dbReference type="ARBA" id="ARBA00012438"/>
    </source>
</evidence>
<dbReference type="SUPFAM" id="SSF55785">
    <property type="entry name" value="PYP-like sensor domain (PAS domain)"/>
    <property type="match status" value="1"/>
</dbReference>
<evidence type="ECO:0000313" key="10">
    <source>
        <dbReference type="EMBL" id="NIA69312.1"/>
    </source>
</evidence>
<evidence type="ECO:0000256" key="5">
    <source>
        <dbReference type="ARBA" id="ARBA00022777"/>
    </source>
</evidence>
<evidence type="ECO:0000313" key="11">
    <source>
        <dbReference type="Proteomes" id="UP000761264"/>
    </source>
</evidence>
<dbReference type="InterPro" id="IPR005467">
    <property type="entry name" value="His_kinase_dom"/>
</dbReference>
<dbReference type="GO" id="GO:0004673">
    <property type="term" value="F:protein histidine kinase activity"/>
    <property type="evidence" value="ECO:0007669"/>
    <property type="project" value="UniProtKB-EC"/>
</dbReference>
<accession>A0A967K8L1</accession>
<dbReference type="SMART" id="SM00387">
    <property type="entry name" value="HATPase_c"/>
    <property type="match status" value="1"/>
</dbReference>
<reference evidence="10" key="1">
    <citation type="submission" date="2020-03" db="EMBL/GenBank/DDBJ databases">
        <title>Genome of Pelagibius litoralis DSM 21314T.</title>
        <authorList>
            <person name="Wang G."/>
        </authorList>
    </citation>
    <scope>NUCLEOTIDE SEQUENCE</scope>
    <source>
        <strain evidence="10">DSM 21314</strain>
    </source>
</reference>
<comment type="caution">
    <text evidence="10">The sequence shown here is derived from an EMBL/GenBank/DDBJ whole genome shotgun (WGS) entry which is preliminary data.</text>
</comment>
<dbReference type="EMBL" id="JAAQPH010000008">
    <property type="protein sequence ID" value="NIA69312.1"/>
    <property type="molecule type" value="Genomic_DNA"/>
</dbReference>
<dbReference type="PANTHER" id="PTHR43065:SF46">
    <property type="entry name" value="C4-DICARBOXYLATE TRANSPORT SENSOR PROTEIN DCTB"/>
    <property type="match status" value="1"/>
</dbReference>
<dbReference type="GO" id="GO:0005524">
    <property type="term" value="F:ATP binding"/>
    <property type="evidence" value="ECO:0007669"/>
    <property type="project" value="UniProtKB-KW"/>
</dbReference>
<dbReference type="PROSITE" id="PS50112">
    <property type="entry name" value="PAS"/>
    <property type="match status" value="1"/>
</dbReference>
<dbReference type="InterPro" id="IPR035965">
    <property type="entry name" value="PAS-like_dom_sf"/>
</dbReference>
<dbReference type="PANTHER" id="PTHR43065">
    <property type="entry name" value="SENSOR HISTIDINE KINASE"/>
    <property type="match status" value="1"/>
</dbReference>
<proteinExistence type="predicted"/>
<dbReference type="Gene3D" id="3.30.565.10">
    <property type="entry name" value="Histidine kinase-like ATPase, C-terminal domain"/>
    <property type="match status" value="1"/>
</dbReference>
<name>A0A967K8L1_9PROT</name>
<evidence type="ECO:0000256" key="6">
    <source>
        <dbReference type="ARBA" id="ARBA00022840"/>
    </source>
</evidence>
<dbReference type="Gene3D" id="3.30.450.20">
    <property type="entry name" value="PAS domain"/>
    <property type="match status" value="1"/>
</dbReference>
<evidence type="ECO:0000256" key="1">
    <source>
        <dbReference type="ARBA" id="ARBA00000085"/>
    </source>
</evidence>
<dbReference type="NCBIfam" id="TIGR00229">
    <property type="entry name" value="sensory_box"/>
    <property type="match status" value="1"/>
</dbReference>
<feature type="domain" description="PAS" evidence="9">
    <location>
        <begin position="48"/>
        <end position="123"/>
    </location>
</feature>
<comment type="catalytic activity">
    <reaction evidence="1">
        <text>ATP + protein L-histidine = ADP + protein N-phospho-L-histidine.</text>
        <dbReference type="EC" id="2.7.13.3"/>
    </reaction>
</comment>
<keyword evidence="11" id="KW-1185">Reference proteome</keyword>
<keyword evidence="4" id="KW-0547">Nucleotide-binding</keyword>
<protein>
    <recommendedName>
        <fullName evidence="2">histidine kinase</fullName>
        <ecNumber evidence="2">2.7.13.3</ecNumber>
    </recommendedName>
</protein>
<keyword evidence="5" id="KW-0418">Kinase</keyword>
<feature type="domain" description="Histidine kinase" evidence="8">
    <location>
        <begin position="195"/>
        <end position="450"/>
    </location>
</feature>
<gene>
    <name evidence="10" type="ORF">HBA54_11985</name>
</gene>
<dbReference type="InterPro" id="IPR004358">
    <property type="entry name" value="Sig_transdc_His_kin-like_C"/>
</dbReference>
<dbReference type="CDD" id="cd00130">
    <property type="entry name" value="PAS"/>
    <property type="match status" value="1"/>
</dbReference>
<dbReference type="PROSITE" id="PS50109">
    <property type="entry name" value="HIS_KIN"/>
    <property type="match status" value="1"/>
</dbReference>
<dbReference type="Proteomes" id="UP000761264">
    <property type="component" value="Unassembled WGS sequence"/>
</dbReference>
<dbReference type="InterPro" id="IPR036890">
    <property type="entry name" value="HATPase_C_sf"/>
</dbReference>
<dbReference type="GO" id="GO:0000160">
    <property type="term" value="P:phosphorelay signal transduction system"/>
    <property type="evidence" value="ECO:0007669"/>
    <property type="project" value="UniProtKB-KW"/>
</dbReference>
<evidence type="ECO:0000256" key="3">
    <source>
        <dbReference type="ARBA" id="ARBA00022679"/>
    </source>
</evidence>
<dbReference type="Pfam" id="PF02518">
    <property type="entry name" value="HATPase_c"/>
    <property type="match status" value="1"/>
</dbReference>
<dbReference type="RefSeq" id="WP_167224777.1">
    <property type="nucleotide sequence ID" value="NZ_JAAQPH010000008.1"/>
</dbReference>
<dbReference type="Gene3D" id="1.10.287.130">
    <property type="match status" value="1"/>
</dbReference>
<evidence type="ECO:0000259" key="9">
    <source>
        <dbReference type="PROSITE" id="PS50112"/>
    </source>
</evidence>
<keyword evidence="3" id="KW-0808">Transferase</keyword>
<dbReference type="InterPro" id="IPR003594">
    <property type="entry name" value="HATPase_dom"/>
</dbReference>
<dbReference type="AlphaFoldDB" id="A0A967K8L1"/>
<evidence type="ECO:0000256" key="4">
    <source>
        <dbReference type="ARBA" id="ARBA00022741"/>
    </source>
</evidence>
<dbReference type="PRINTS" id="PR00344">
    <property type="entry name" value="BCTRLSENSOR"/>
</dbReference>